<dbReference type="EMBL" id="JACMSC010000010">
    <property type="protein sequence ID" value="KAG6504121.1"/>
    <property type="molecule type" value="Genomic_DNA"/>
</dbReference>
<evidence type="ECO:0000256" key="1">
    <source>
        <dbReference type="ARBA" id="ARBA00004123"/>
    </source>
</evidence>
<keyword evidence="4" id="KW-1185">Reference proteome</keyword>
<organism evidence="3 4">
    <name type="scientific">Zingiber officinale</name>
    <name type="common">Ginger</name>
    <name type="synonym">Amomum zingiber</name>
    <dbReference type="NCBI Taxonomy" id="94328"/>
    <lineage>
        <taxon>Eukaryota</taxon>
        <taxon>Viridiplantae</taxon>
        <taxon>Streptophyta</taxon>
        <taxon>Embryophyta</taxon>
        <taxon>Tracheophyta</taxon>
        <taxon>Spermatophyta</taxon>
        <taxon>Magnoliopsida</taxon>
        <taxon>Liliopsida</taxon>
        <taxon>Zingiberales</taxon>
        <taxon>Zingiberaceae</taxon>
        <taxon>Zingiber</taxon>
    </lineage>
</organism>
<evidence type="ECO:0000256" key="2">
    <source>
        <dbReference type="ARBA" id="ARBA00023242"/>
    </source>
</evidence>
<dbReference type="GO" id="GO:0005634">
    <property type="term" value="C:nucleus"/>
    <property type="evidence" value="ECO:0007669"/>
    <property type="project" value="UniProtKB-SubCell"/>
</dbReference>
<gene>
    <name evidence="3" type="ORF">ZIOFF_036451</name>
</gene>
<dbReference type="InterPro" id="IPR051992">
    <property type="entry name" value="OxStress_Response_Reg"/>
</dbReference>
<reference evidence="3 4" key="1">
    <citation type="submission" date="2020-08" db="EMBL/GenBank/DDBJ databases">
        <title>Plant Genome Project.</title>
        <authorList>
            <person name="Zhang R.-G."/>
        </authorList>
    </citation>
    <scope>NUCLEOTIDE SEQUENCE [LARGE SCALE GENOMIC DNA]</scope>
    <source>
        <tissue evidence="3">Rhizome</tissue>
    </source>
</reference>
<dbReference type="OrthoDB" id="1938584at2759"/>
<evidence type="ECO:0000313" key="3">
    <source>
        <dbReference type="EMBL" id="KAG6504121.1"/>
    </source>
</evidence>
<name>A0A8J5GDS7_ZINOF</name>
<protein>
    <submittedName>
        <fullName evidence="3">Uncharacterized protein</fullName>
    </submittedName>
</protein>
<dbReference type="Proteomes" id="UP000734854">
    <property type="component" value="Unassembled WGS sequence"/>
</dbReference>
<dbReference type="PANTHER" id="PTHR33172">
    <property type="entry name" value="OS08G0516900 PROTEIN"/>
    <property type="match status" value="1"/>
</dbReference>
<accession>A0A8J5GDS7</accession>
<dbReference type="PANTHER" id="PTHR33172:SF29">
    <property type="entry name" value="OS06G0559400 PROTEIN"/>
    <property type="match status" value="1"/>
</dbReference>
<comment type="subcellular location">
    <subcellularLocation>
        <location evidence="1">Nucleus</location>
    </subcellularLocation>
</comment>
<keyword evidence="2" id="KW-0539">Nucleus</keyword>
<evidence type="ECO:0000313" key="4">
    <source>
        <dbReference type="Proteomes" id="UP000734854"/>
    </source>
</evidence>
<dbReference type="AlphaFoldDB" id="A0A8J5GDS7"/>
<dbReference type="GO" id="GO:0006950">
    <property type="term" value="P:response to stress"/>
    <property type="evidence" value="ECO:0007669"/>
    <property type="project" value="UniProtKB-ARBA"/>
</dbReference>
<sequence>MGGEGIERRQRREEEDLFESDCDEDCAHLLLQQQQKLTRRSSGLSKYYPGKSQSYTCLSDVRSVEDLPKKEVRGHCQRRSPSRAPSCASFLASATNAGPPIL</sequence>
<proteinExistence type="predicted"/>
<comment type="caution">
    <text evidence="3">The sequence shown here is derived from an EMBL/GenBank/DDBJ whole genome shotgun (WGS) entry which is preliminary data.</text>
</comment>